<evidence type="ECO:0000256" key="1">
    <source>
        <dbReference type="SAM" id="Phobius"/>
    </source>
</evidence>
<dbReference type="EMBL" id="BMHP01000001">
    <property type="protein sequence ID" value="GGD48235.1"/>
    <property type="molecule type" value="Genomic_DNA"/>
</dbReference>
<organism evidence="2 3">
    <name type="scientific">Paenibacillus nasutitermitis</name>
    <dbReference type="NCBI Taxonomy" id="1652958"/>
    <lineage>
        <taxon>Bacteria</taxon>
        <taxon>Bacillati</taxon>
        <taxon>Bacillota</taxon>
        <taxon>Bacilli</taxon>
        <taxon>Bacillales</taxon>
        <taxon>Paenibacillaceae</taxon>
        <taxon>Paenibacillus</taxon>
    </lineage>
</organism>
<gene>
    <name evidence="2" type="ORF">GCM10010911_02130</name>
</gene>
<protein>
    <recommendedName>
        <fullName evidence="4">50S ribosomal protein L33</fullName>
    </recommendedName>
</protein>
<feature type="transmembrane region" description="Helical" evidence="1">
    <location>
        <begin position="58"/>
        <end position="79"/>
    </location>
</feature>
<keyword evidence="1" id="KW-0472">Membrane</keyword>
<reference evidence="2" key="2">
    <citation type="submission" date="2020-09" db="EMBL/GenBank/DDBJ databases">
        <authorList>
            <person name="Sun Q."/>
            <person name="Zhou Y."/>
        </authorList>
    </citation>
    <scope>NUCLEOTIDE SEQUENCE</scope>
    <source>
        <strain evidence="2">CGMCC 1.15178</strain>
    </source>
</reference>
<dbReference type="Proteomes" id="UP000612456">
    <property type="component" value="Unassembled WGS sequence"/>
</dbReference>
<accession>A0A916YJA8</accession>
<comment type="caution">
    <text evidence="2">The sequence shown here is derived from an EMBL/GenBank/DDBJ whole genome shotgun (WGS) entry which is preliminary data.</text>
</comment>
<keyword evidence="1" id="KW-0812">Transmembrane</keyword>
<keyword evidence="1" id="KW-1133">Transmembrane helix</keyword>
<dbReference type="RefSeq" id="WP_188988300.1">
    <property type="nucleotide sequence ID" value="NZ_BMHP01000001.1"/>
</dbReference>
<dbReference type="AlphaFoldDB" id="A0A916YJA8"/>
<evidence type="ECO:0000313" key="2">
    <source>
        <dbReference type="EMBL" id="GGD48235.1"/>
    </source>
</evidence>
<reference evidence="2" key="1">
    <citation type="journal article" date="2014" name="Int. J. Syst. Evol. Microbiol.">
        <title>Complete genome sequence of Corynebacterium casei LMG S-19264T (=DSM 44701T), isolated from a smear-ripened cheese.</title>
        <authorList>
            <consortium name="US DOE Joint Genome Institute (JGI-PGF)"/>
            <person name="Walter F."/>
            <person name="Albersmeier A."/>
            <person name="Kalinowski J."/>
            <person name="Ruckert C."/>
        </authorList>
    </citation>
    <scope>NUCLEOTIDE SEQUENCE</scope>
    <source>
        <strain evidence="2">CGMCC 1.15178</strain>
    </source>
</reference>
<proteinExistence type="predicted"/>
<name>A0A916YJA8_9BACL</name>
<sequence>MQRVSKDQARKLIGKTIYAVRRDGSVRTGKLVRVHENKLYLRPAGKGKGKGKSVRTKAILPLVLFDLLAIGTLPFAGGFGPGFGSGFGPGFGPGYGPGPVYGPGYGGGYGNPCCPPGFKNY</sequence>
<keyword evidence="3" id="KW-1185">Reference proteome</keyword>
<evidence type="ECO:0008006" key="4">
    <source>
        <dbReference type="Google" id="ProtNLM"/>
    </source>
</evidence>
<evidence type="ECO:0000313" key="3">
    <source>
        <dbReference type="Proteomes" id="UP000612456"/>
    </source>
</evidence>